<sequence>MYAKIETKRLVFIRLNQTKLYSKENIHLRDTVDNTTKVGKLTVLSSLYAGSPSHMHEYTFKVQYHMFATTGVRPIHYIHMQFIL</sequence>
<dbReference type="WBParaSite" id="OFLC_0000154601-mRNA-1">
    <property type="protein sequence ID" value="OFLC_0000154601-mRNA-1"/>
    <property type="gene ID" value="OFLC_0000154601"/>
</dbReference>
<evidence type="ECO:0000313" key="1">
    <source>
        <dbReference type="EMBL" id="VDO29938.1"/>
    </source>
</evidence>
<name>A0A183H237_9BILA</name>
<protein>
    <submittedName>
        <fullName evidence="1 3">Uncharacterized protein</fullName>
    </submittedName>
</protein>
<dbReference type="EMBL" id="UZAJ01000747">
    <property type="protein sequence ID" value="VDO29938.1"/>
    <property type="molecule type" value="Genomic_DNA"/>
</dbReference>
<reference evidence="1 2" key="2">
    <citation type="submission" date="2018-11" db="EMBL/GenBank/DDBJ databases">
        <authorList>
            <consortium name="Pathogen Informatics"/>
        </authorList>
    </citation>
    <scope>NUCLEOTIDE SEQUENCE [LARGE SCALE GENOMIC DNA]</scope>
</reference>
<dbReference type="Proteomes" id="UP000267606">
    <property type="component" value="Unassembled WGS sequence"/>
</dbReference>
<dbReference type="STRING" id="387005.A0A183H237"/>
<evidence type="ECO:0000313" key="2">
    <source>
        <dbReference type="Proteomes" id="UP000267606"/>
    </source>
</evidence>
<accession>A0A183H237</accession>
<reference evidence="3" key="1">
    <citation type="submission" date="2016-06" db="UniProtKB">
        <authorList>
            <consortium name="WormBaseParasite"/>
        </authorList>
    </citation>
    <scope>IDENTIFICATION</scope>
</reference>
<proteinExistence type="predicted"/>
<evidence type="ECO:0000313" key="3">
    <source>
        <dbReference type="WBParaSite" id="OFLC_0000154601-mRNA-1"/>
    </source>
</evidence>
<organism evidence="3">
    <name type="scientific">Onchocerca flexuosa</name>
    <dbReference type="NCBI Taxonomy" id="387005"/>
    <lineage>
        <taxon>Eukaryota</taxon>
        <taxon>Metazoa</taxon>
        <taxon>Ecdysozoa</taxon>
        <taxon>Nematoda</taxon>
        <taxon>Chromadorea</taxon>
        <taxon>Rhabditida</taxon>
        <taxon>Spirurina</taxon>
        <taxon>Spiruromorpha</taxon>
        <taxon>Filarioidea</taxon>
        <taxon>Onchocercidae</taxon>
        <taxon>Onchocerca</taxon>
    </lineage>
</organism>
<dbReference type="AlphaFoldDB" id="A0A183H237"/>
<keyword evidence="2" id="KW-1185">Reference proteome</keyword>
<gene>
    <name evidence="1" type="ORF">OFLC_LOCUS1547</name>
</gene>